<dbReference type="AlphaFoldDB" id="A0A843A5Z4"/>
<dbReference type="EMBL" id="JADEZV010000001">
    <property type="protein sequence ID" value="MBE9390718.1"/>
    <property type="molecule type" value="Genomic_DNA"/>
</dbReference>
<feature type="transmembrane region" description="Helical" evidence="1">
    <location>
        <begin position="63"/>
        <end position="85"/>
    </location>
</feature>
<feature type="transmembrane region" description="Helical" evidence="1">
    <location>
        <begin position="12"/>
        <end position="31"/>
    </location>
</feature>
<accession>A0A843A5Z4</accession>
<dbReference type="GO" id="GO:0008137">
    <property type="term" value="F:NADH dehydrogenase (ubiquinone) activity"/>
    <property type="evidence" value="ECO:0007669"/>
    <property type="project" value="InterPro"/>
</dbReference>
<dbReference type="Pfam" id="PF00499">
    <property type="entry name" value="Oxidored_q3"/>
    <property type="match status" value="1"/>
</dbReference>
<comment type="caution">
    <text evidence="2">The sequence shown here is derived from an EMBL/GenBank/DDBJ whole genome shotgun (WGS) entry which is preliminary data.</text>
</comment>
<evidence type="ECO:0000313" key="2">
    <source>
        <dbReference type="EMBL" id="MBE9390718.1"/>
    </source>
</evidence>
<feature type="transmembrane region" description="Helical" evidence="1">
    <location>
        <begin position="97"/>
        <end position="116"/>
    </location>
</feature>
<keyword evidence="1" id="KW-0472">Membrane</keyword>
<proteinExistence type="predicted"/>
<dbReference type="InterPro" id="IPR042106">
    <property type="entry name" value="Nuo/plastoQ_OxRdtase_6_NuoJ"/>
</dbReference>
<evidence type="ECO:0000313" key="3">
    <source>
        <dbReference type="Proteomes" id="UP000652307"/>
    </source>
</evidence>
<dbReference type="InterPro" id="IPR001457">
    <property type="entry name" value="NADH_UbQ/plastoQ_OxRdtase_su6"/>
</dbReference>
<keyword evidence="1" id="KW-0812">Transmembrane</keyword>
<organism evidence="2 3">
    <name type="scientific">Fervidicoccus fontis</name>
    <dbReference type="NCBI Taxonomy" id="683846"/>
    <lineage>
        <taxon>Archaea</taxon>
        <taxon>Thermoproteota</taxon>
        <taxon>Thermoprotei</taxon>
        <taxon>Fervidicoccales</taxon>
        <taxon>Fervidicoccaceae</taxon>
        <taxon>Fervidicoccus</taxon>
    </lineage>
</organism>
<sequence>MSVLNELPTIAYLVSFISLGLISIVLSLLIIKTKTLVYNAFILAGIALSVSALIAMLGFQVIAAIQIIVYVGAAVLFFIISLSMIGESKAESVDPAIPAVIGVVSFVVFYLVIYTVSSSMPAQPSPTILNGSDLSSYLLNEFAFPLIIASCGIIIASAFSIYLSKSIKRGGRKQ</sequence>
<feature type="transmembrane region" description="Helical" evidence="1">
    <location>
        <begin position="36"/>
        <end position="57"/>
    </location>
</feature>
<name>A0A843A5Z4_9CREN</name>
<dbReference type="Gene3D" id="1.20.120.1200">
    <property type="entry name" value="NADH-ubiquinone/plastoquinone oxidoreductase chain 6, subunit NuoJ"/>
    <property type="match status" value="1"/>
</dbReference>
<gene>
    <name evidence="2" type="ORF">IOK49_01280</name>
</gene>
<protein>
    <submittedName>
        <fullName evidence="2">NADH-quinone oxidoreductase subunit J</fullName>
    </submittedName>
</protein>
<dbReference type="PANTHER" id="PTHR33269">
    <property type="entry name" value="NADH-UBIQUINONE OXIDOREDUCTASE CHAIN 6"/>
    <property type="match status" value="1"/>
</dbReference>
<dbReference type="PANTHER" id="PTHR33269:SF17">
    <property type="entry name" value="NADH-UBIQUINONE OXIDOREDUCTASE CHAIN 6"/>
    <property type="match status" value="1"/>
</dbReference>
<feature type="transmembrane region" description="Helical" evidence="1">
    <location>
        <begin position="142"/>
        <end position="163"/>
    </location>
</feature>
<keyword evidence="1" id="KW-1133">Transmembrane helix</keyword>
<evidence type="ECO:0000256" key="1">
    <source>
        <dbReference type="SAM" id="Phobius"/>
    </source>
</evidence>
<dbReference type="RefSeq" id="WP_193803315.1">
    <property type="nucleotide sequence ID" value="NZ_JADEZV010000001.1"/>
</dbReference>
<dbReference type="Proteomes" id="UP000652307">
    <property type="component" value="Unassembled WGS sequence"/>
</dbReference>
<reference evidence="2" key="1">
    <citation type="submission" date="2020-10" db="EMBL/GenBank/DDBJ databases">
        <title>Fervidococcus fontis strain 3639Fd - the first crenarchaeon capable of growth on lipids.</title>
        <authorList>
            <person name="Kochetkova T.V."/>
            <person name="Elcheninov A.G."/>
            <person name="Toschakov S.V."/>
            <person name="Kublanov I.V."/>
        </authorList>
    </citation>
    <scope>NUCLEOTIDE SEQUENCE</scope>
    <source>
        <strain evidence="2">3639Fd</strain>
    </source>
</reference>